<dbReference type="PANTHER" id="PTHR14614">
    <property type="entry name" value="HEPATOCELLULAR CARCINOMA-ASSOCIATED ANTIGEN"/>
    <property type="match status" value="1"/>
</dbReference>
<evidence type="ECO:0000313" key="7">
    <source>
        <dbReference type="Proteomes" id="UP001046870"/>
    </source>
</evidence>
<organism evidence="6 7">
    <name type="scientific">Megalops atlanticus</name>
    <name type="common">Tarpon</name>
    <name type="synonym">Clupea gigantea</name>
    <dbReference type="NCBI Taxonomy" id="7932"/>
    <lineage>
        <taxon>Eukaryota</taxon>
        <taxon>Metazoa</taxon>
        <taxon>Chordata</taxon>
        <taxon>Craniata</taxon>
        <taxon>Vertebrata</taxon>
        <taxon>Euteleostomi</taxon>
        <taxon>Actinopterygii</taxon>
        <taxon>Neopterygii</taxon>
        <taxon>Teleostei</taxon>
        <taxon>Elopiformes</taxon>
        <taxon>Megalopidae</taxon>
        <taxon>Megalops</taxon>
    </lineage>
</organism>
<evidence type="ECO:0000256" key="3">
    <source>
        <dbReference type="ARBA" id="ARBA00022679"/>
    </source>
</evidence>
<dbReference type="GO" id="GO:0032991">
    <property type="term" value="C:protein-containing complex"/>
    <property type="evidence" value="ECO:0007669"/>
    <property type="project" value="TreeGrafter"/>
</dbReference>
<dbReference type="InterPro" id="IPR029063">
    <property type="entry name" value="SAM-dependent_MTases_sf"/>
</dbReference>
<keyword evidence="3" id="KW-0808">Transferase</keyword>
<dbReference type="Pfam" id="PF14904">
    <property type="entry name" value="FAM86"/>
    <property type="match status" value="1"/>
</dbReference>
<evidence type="ECO:0000259" key="5">
    <source>
        <dbReference type="Pfam" id="PF14904"/>
    </source>
</evidence>
<dbReference type="GO" id="GO:0032259">
    <property type="term" value="P:methylation"/>
    <property type="evidence" value="ECO:0007669"/>
    <property type="project" value="UniProtKB-KW"/>
</dbReference>
<protein>
    <recommendedName>
        <fullName evidence="5">FAM86 N-terminal domain-containing protein</fullName>
    </recommendedName>
</protein>
<sequence length="374" mass="41975">CGRRKRLFNSCWSCSVLDVRYIAVERYTSLLLNYLYNTMNCILNNQNENSNCTGVRDKKDMIFAFQTSFFAMCRLSSFPWADLEMELRNDESSEILLEILQQTCCHWLCRKTPPSVKYRRLFLSELIKRNEATTSEPLDELYEAFGEILGVEEEPTCYKSYLLPSGDAVSLSESTALISEGTTGLVTWEAALYLAEWALENPQVFSGRTVLELGSGVGLTGVAVCRSCSPRRYVFSDCHPSVLQRLHGNVQLNGLAAADDPSATVTVRKLDWETVTEDQLRELGADTVIAADVVYDPVIISSLVGLLSKLLRCAVQGTHPDIYISSTIRNPETYSCFKSELKNAGIRYQILKGPVTPVFPYNRSTSIELIKLFL</sequence>
<keyword evidence="7" id="KW-1185">Reference proteome</keyword>
<comment type="caution">
    <text evidence="6">The sequence shown here is derived from an EMBL/GenBank/DDBJ whole genome shotgun (WGS) entry which is preliminary data.</text>
</comment>
<dbReference type="InterPro" id="IPR019410">
    <property type="entry name" value="Methyltransf_16"/>
</dbReference>
<feature type="non-terminal residue" evidence="6">
    <location>
        <position position="374"/>
    </location>
</feature>
<evidence type="ECO:0000256" key="1">
    <source>
        <dbReference type="ARBA" id="ARBA00005511"/>
    </source>
</evidence>
<accession>A0A9D3SXI5</accession>
<evidence type="ECO:0000313" key="6">
    <source>
        <dbReference type="EMBL" id="KAG7459504.1"/>
    </source>
</evidence>
<dbReference type="SUPFAM" id="SSF53335">
    <property type="entry name" value="S-adenosyl-L-methionine-dependent methyltransferases"/>
    <property type="match status" value="1"/>
</dbReference>
<comment type="similarity">
    <text evidence="1">Belongs to the class I-like SAM-binding methyltransferase superfamily. EEF2KMT family.</text>
</comment>
<dbReference type="Pfam" id="PF10294">
    <property type="entry name" value="Methyltransf_16"/>
    <property type="match status" value="1"/>
</dbReference>
<name>A0A9D3SXI5_MEGAT</name>
<dbReference type="Proteomes" id="UP001046870">
    <property type="component" value="Chromosome 19"/>
</dbReference>
<keyword evidence="4" id="KW-0949">S-adenosyl-L-methionine</keyword>
<dbReference type="InterPro" id="IPR029426">
    <property type="entry name" value="FAM86_N"/>
</dbReference>
<dbReference type="OrthoDB" id="194386at2759"/>
<keyword evidence="2" id="KW-0489">Methyltransferase</keyword>
<dbReference type="EMBL" id="JAFDVH010000019">
    <property type="protein sequence ID" value="KAG7459504.1"/>
    <property type="molecule type" value="Genomic_DNA"/>
</dbReference>
<dbReference type="PANTHER" id="PTHR14614:SF130">
    <property type="entry name" value="PROTEIN-LYSINE N-METHYLTRANSFERASE EEF2KMT"/>
    <property type="match status" value="1"/>
</dbReference>
<proteinExistence type="inferred from homology"/>
<dbReference type="Gene3D" id="3.40.50.150">
    <property type="entry name" value="Vaccinia Virus protein VP39"/>
    <property type="match status" value="1"/>
</dbReference>
<evidence type="ECO:0000256" key="4">
    <source>
        <dbReference type="ARBA" id="ARBA00022691"/>
    </source>
</evidence>
<dbReference type="GO" id="GO:0008168">
    <property type="term" value="F:methyltransferase activity"/>
    <property type="evidence" value="ECO:0007669"/>
    <property type="project" value="UniProtKB-KW"/>
</dbReference>
<feature type="domain" description="FAM86 N-terminal" evidence="5">
    <location>
        <begin position="61"/>
        <end position="148"/>
    </location>
</feature>
<gene>
    <name evidence="6" type="ORF">MATL_G00211260</name>
</gene>
<dbReference type="AlphaFoldDB" id="A0A9D3SXI5"/>
<evidence type="ECO:0000256" key="2">
    <source>
        <dbReference type="ARBA" id="ARBA00022603"/>
    </source>
</evidence>
<reference evidence="6" key="1">
    <citation type="submission" date="2021-01" db="EMBL/GenBank/DDBJ databases">
        <authorList>
            <person name="Zahm M."/>
            <person name="Roques C."/>
            <person name="Cabau C."/>
            <person name="Klopp C."/>
            <person name="Donnadieu C."/>
            <person name="Jouanno E."/>
            <person name="Lampietro C."/>
            <person name="Louis A."/>
            <person name="Herpin A."/>
            <person name="Echchiki A."/>
            <person name="Berthelot C."/>
            <person name="Parey E."/>
            <person name="Roest-Crollius H."/>
            <person name="Braasch I."/>
            <person name="Postlethwait J."/>
            <person name="Bobe J."/>
            <person name="Montfort J."/>
            <person name="Bouchez O."/>
            <person name="Begum T."/>
            <person name="Mejri S."/>
            <person name="Adams A."/>
            <person name="Chen W.-J."/>
            <person name="Guiguen Y."/>
        </authorList>
    </citation>
    <scope>NUCLEOTIDE SEQUENCE</scope>
    <source>
        <strain evidence="6">YG-15Mar2019-1</strain>
        <tissue evidence="6">Brain</tissue>
    </source>
</reference>